<dbReference type="EMBL" id="AP027081">
    <property type="protein sequence ID" value="BDU78216.1"/>
    <property type="molecule type" value="Genomic_DNA"/>
</dbReference>
<keyword evidence="3" id="KW-1185">Reference proteome</keyword>
<dbReference type="KEGG" id="msea:METESE_31740"/>
<reference evidence="2" key="1">
    <citation type="journal article" date="2023" name="Int. J. Syst. Evol. Microbiol.">
        <title>Mesoterricola silvestris gen. nov., sp. nov., Mesoterricola sediminis sp. nov., Geothrix oryzae sp. nov., Geothrix edaphica sp. nov., Geothrix rubra sp. nov., and Geothrix limicola sp. nov., six novel members of Acidobacteriota isolated from soils.</title>
        <authorList>
            <person name="Itoh H."/>
            <person name="Sugisawa Y."/>
            <person name="Mise K."/>
            <person name="Xu Z."/>
            <person name="Kuniyasu M."/>
            <person name="Ushijima N."/>
            <person name="Kawano K."/>
            <person name="Kobayashi E."/>
            <person name="Shiratori Y."/>
            <person name="Masuda Y."/>
            <person name="Senoo K."/>
        </authorList>
    </citation>
    <scope>NUCLEOTIDE SEQUENCE</scope>
    <source>
        <strain evidence="2">W786</strain>
    </source>
</reference>
<evidence type="ECO:0000313" key="3">
    <source>
        <dbReference type="Proteomes" id="UP001228113"/>
    </source>
</evidence>
<evidence type="ECO:0000313" key="2">
    <source>
        <dbReference type="EMBL" id="BDU78216.1"/>
    </source>
</evidence>
<dbReference type="AlphaFoldDB" id="A0AA48KDH7"/>
<proteinExistence type="predicted"/>
<name>A0AA48KDH7_9BACT</name>
<feature type="chain" id="PRO_5041451351" evidence="1">
    <location>
        <begin position="20"/>
        <end position="407"/>
    </location>
</feature>
<evidence type="ECO:0000256" key="1">
    <source>
        <dbReference type="SAM" id="SignalP"/>
    </source>
</evidence>
<protein>
    <submittedName>
        <fullName evidence="2">Uncharacterized protein</fullName>
    </submittedName>
</protein>
<keyword evidence="1" id="KW-0732">Signal</keyword>
<dbReference type="Proteomes" id="UP001228113">
    <property type="component" value="Chromosome"/>
</dbReference>
<gene>
    <name evidence="2" type="ORF">METESE_31740</name>
</gene>
<organism evidence="2 3">
    <name type="scientific">Mesoterricola sediminis</name>
    <dbReference type="NCBI Taxonomy" id="2927980"/>
    <lineage>
        <taxon>Bacteria</taxon>
        <taxon>Pseudomonadati</taxon>
        <taxon>Acidobacteriota</taxon>
        <taxon>Holophagae</taxon>
        <taxon>Holophagales</taxon>
        <taxon>Holophagaceae</taxon>
        <taxon>Mesoterricola</taxon>
    </lineage>
</organism>
<sequence>MPSLASIVLCPLVALGLLAAPPIKGHQGFPDGTLEAVYVTPDPGAWLPEDLGMPPHPDRFNVAFQHTGIRDTRGVDVKPMMAITAWKLPAPNGISLEDFSAYLLRQVPMKNPKREIRDGRLYVTGTAEYGGYTHILRRAFVVKGRIGLDLLCDSTDTVFDKVREDFEKWVSTVALEPRIVPVDVQLPEPPKEKGNRVVTAYTHTLEKQKPGGKLEGDVVAMYVKDGMAIYWNRSKPYFKIMVEGRTFEGFSGSPHMAFTADGAFLQLVCADADEFCPDHASQNPERVLLAHRDWEFRYLEETTGVPFQLRSWAGTLADGTPILYWDVTPEKTPAKDLPRHVFCTRYKDGVVIGLNSVEEKATTLARAMDLVYAGTATIQFSGQAFDLGKIQEQERKHAGAPAQGKSD</sequence>
<feature type="signal peptide" evidence="1">
    <location>
        <begin position="1"/>
        <end position="19"/>
    </location>
</feature>
<accession>A0AA48KDH7</accession>